<reference evidence="1" key="1">
    <citation type="submission" date="2024-03" db="EMBL/GenBank/DDBJ databases">
        <title>Whole genome sequecning of epiphytes from Marcgravia umbellata leaves.</title>
        <authorList>
            <person name="Kumar G."/>
            <person name="Savka M.A."/>
        </authorList>
    </citation>
    <scope>NUCLEOTIDE SEQUENCE</scope>
    <source>
        <strain evidence="1">RIT_BL5</strain>
    </source>
</reference>
<protein>
    <submittedName>
        <fullName evidence="1">WGR domain-containing protein</fullName>
    </submittedName>
</protein>
<dbReference type="EMBL" id="JBBKAR010000004">
    <property type="protein sequence ID" value="MEJ8302760.1"/>
    <property type="molecule type" value="Genomic_DNA"/>
</dbReference>
<name>A0ACC6P753_9BACL</name>
<organism evidence="1 2">
    <name type="scientific">Saccharibacillus sacchari</name>
    <dbReference type="NCBI Taxonomy" id="456493"/>
    <lineage>
        <taxon>Bacteria</taxon>
        <taxon>Bacillati</taxon>
        <taxon>Bacillota</taxon>
        <taxon>Bacilli</taxon>
        <taxon>Bacillales</taxon>
        <taxon>Paenibacillaceae</taxon>
        <taxon>Saccharibacillus</taxon>
    </lineage>
</organism>
<sequence length="177" mass="20477">MIKMLKKQNDTLHYWEVWYDEDEKTFTVHYGQVGERGEHFTEKKKRNVDVEAHMEKLARQQTQSGYELLDEDLFKPIVIQYTVDGSDIDADLDKQDEVESLMNECLGWTGNGYCDGSDYGSGTMNIFSFTLDQELALRTIRAELEEHDLLEGSIIAYLENDQYISAYPTRGEAVQLI</sequence>
<accession>A0ACC6P753</accession>
<comment type="caution">
    <text evidence="1">The sequence shown here is derived from an EMBL/GenBank/DDBJ whole genome shotgun (WGS) entry which is preliminary data.</text>
</comment>
<proteinExistence type="predicted"/>
<dbReference type="Proteomes" id="UP001380953">
    <property type="component" value="Unassembled WGS sequence"/>
</dbReference>
<evidence type="ECO:0000313" key="1">
    <source>
        <dbReference type="EMBL" id="MEJ8302760.1"/>
    </source>
</evidence>
<evidence type="ECO:0000313" key="2">
    <source>
        <dbReference type="Proteomes" id="UP001380953"/>
    </source>
</evidence>
<keyword evidence="2" id="KW-1185">Reference proteome</keyword>
<gene>
    <name evidence="1" type="ORF">WKI47_02405</name>
</gene>